<evidence type="ECO:0000313" key="1">
    <source>
        <dbReference type="EMBL" id="KTQ95904.1"/>
    </source>
</evidence>
<evidence type="ECO:0000313" key="2">
    <source>
        <dbReference type="Proteomes" id="UP000078272"/>
    </source>
</evidence>
<dbReference type="Gene3D" id="3.30.1360.120">
    <property type="entry name" value="Probable tRNA modification gtpase trme, domain 1"/>
    <property type="match status" value="1"/>
</dbReference>
<evidence type="ECO:0008006" key="3">
    <source>
        <dbReference type="Google" id="ProtNLM"/>
    </source>
</evidence>
<dbReference type="Proteomes" id="UP000078272">
    <property type="component" value="Unassembled WGS sequence"/>
</dbReference>
<dbReference type="AlphaFoldDB" id="A0A175R983"/>
<gene>
    <name evidence="1" type="ORF">NS226_09500</name>
</gene>
<reference evidence="1 2" key="1">
    <citation type="journal article" date="2016" name="Front. Microbiol.">
        <title>Genomic Resource of Rice Seed Associated Bacteria.</title>
        <authorList>
            <person name="Midha S."/>
            <person name="Bansal K."/>
            <person name="Sharma S."/>
            <person name="Kumar N."/>
            <person name="Patil P.P."/>
            <person name="Chaudhry V."/>
            <person name="Patil P.B."/>
        </authorList>
    </citation>
    <scope>NUCLEOTIDE SEQUENCE [LARGE SCALE GENOMIC DNA]</scope>
    <source>
        <strain evidence="1 2">NS226</strain>
    </source>
</reference>
<organism evidence="1 2">
    <name type="scientific">Aureimonas ureilytica</name>
    <dbReference type="NCBI Taxonomy" id="401562"/>
    <lineage>
        <taxon>Bacteria</taxon>
        <taxon>Pseudomonadati</taxon>
        <taxon>Pseudomonadota</taxon>
        <taxon>Alphaproteobacteria</taxon>
        <taxon>Hyphomicrobiales</taxon>
        <taxon>Aurantimonadaceae</taxon>
        <taxon>Aureimonas</taxon>
    </lineage>
</organism>
<sequence>MSEALTLSPALPYPPQRAPDGSLTLAALSQGRLIHALARPGADAASLEPLLAALGDGSPHAVRPYAPGQWFVLGSEPLRPGEWARLTTEAGASLALSDQSHGRVRLSLEGRRARSALARGTGVDLGETVFTPGRSAATLFGHIGIHLTCLAPERFELIVLRGFAESLWHELVTGACCQ</sequence>
<dbReference type="PATRIC" id="fig|401562.3.peg.1309"/>
<dbReference type="InterPro" id="IPR027266">
    <property type="entry name" value="TrmE/GcvT-like"/>
</dbReference>
<name>A0A175R983_9HYPH</name>
<accession>A0A175R983</accession>
<protein>
    <recommendedName>
        <fullName evidence="3">Sarcosine oxidase subunit gamma</fullName>
    </recommendedName>
</protein>
<comment type="caution">
    <text evidence="1">The sequence shown here is derived from an EMBL/GenBank/DDBJ whole genome shotgun (WGS) entry which is preliminary data.</text>
</comment>
<dbReference type="RefSeq" id="WP_058634788.1">
    <property type="nucleotide sequence ID" value="NZ_LDPZ01000019.1"/>
</dbReference>
<dbReference type="EMBL" id="LDPZ01000019">
    <property type="protein sequence ID" value="KTQ95904.1"/>
    <property type="molecule type" value="Genomic_DNA"/>
</dbReference>
<dbReference type="SUPFAM" id="SSF103025">
    <property type="entry name" value="Folate-binding domain"/>
    <property type="match status" value="1"/>
</dbReference>
<proteinExistence type="predicted"/>
<dbReference type="STRING" id="401562.NS365_08025"/>